<dbReference type="AlphaFoldDB" id="A0A9P6BAB4"/>
<feature type="compositionally biased region" description="Acidic residues" evidence="1">
    <location>
        <begin position="36"/>
        <end position="61"/>
    </location>
</feature>
<gene>
    <name evidence="2" type="ORF">BS47DRAFT_1387461</name>
</gene>
<name>A0A9P6BAB4_9AGAM</name>
<dbReference type="Proteomes" id="UP000886523">
    <property type="component" value="Unassembled WGS sequence"/>
</dbReference>
<reference evidence="2" key="1">
    <citation type="journal article" date="2020" name="Nat. Commun.">
        <title>Large-scale genome sequencing of mycorrhizal fungi provides insights into the early evolution of symbiotic traits.</title>
        <authorList>
            <person name="Miyauchi S."/>
            <person name="Kiss E."/>
            <person name="Kuo A."/>
            <person name="Drula E."/>
            <person name="Kohler A."/>
            <person name="Sanchez-Garcia M."/>
            <person name="Morin E."/>
            <person name="Andreopoulos B."/>
            <person name="Barry K.W."/>
            <person name="Bonito G."/>
            <person name="Buee M."/>
            <person name="Carver A."/>
            <person name="Chen C."/>
            <person name="Cichocki N."/>
            <person name="Clum A."/>
            <person name="Culley D."/>
            <person name="Crous P.W."/>
            <person name="Fauchery L."/>
            <person name="Girlanda M."/>
            <person name="Hayes R.D."/>
            <person name="Keri Z."/>
            <person name="LaButti K."/>
            <person name="Lipzen A."/>
            <person name="Lombard V."/>
            <person name="Magnuson J."/>
            <person name="Maillard F."/>
            <person name="Murat C."/>
            <person name="Nolan M."/>
            <person name="Ohm R.A."/>
            <person name="Pangilinan J."/>
            <person name="Pereira M.F."/>
            <person name="Perotto S."/>
            <person name="Peter M."/>
            <person name="Pfister S."/>
            <person name="Riley R."/>
            <person name="Sitrit Y."/>
            <person name="Stielow J.B."/>
            <person name="Szollosi G."/>
            <person name="Zifcakova L."/>
            <person name="Stursova M."/>
            <person name="Spatafora J.W."/>
            <person name="Tedersoo L."/>
            <person name="Vaario L.M."/>
            <person name="Yamada A."/>
            <person name="Yan M."/>
            <person name="Wang P."/>
            <person name="Xu J."/>
            <person name="Bruns T."/>
            <person name="Baldrian P."/>
            <person name="Vilgalys R."/>
            <person name="Dunand C."/>
            <person name="Henrissat B."/>
            <person name="Grigoriev I.V."/>
            <person name="Hibbett D."/>
            <person name="Nagy L.G."/>
            <person name="Martin F.M."/>
        </authorList>
    </citation>
    <scope>NUCLEOTIDE SEQUENCE</scope>
    <source>
        <strain evidence="2">UP504</strain>
    </source>
</reference>
<comment type="caution">
    <text evidence="2">The sequence shown here is derived from an EMBL/GenBank/DDBJ whole genome shotgun (WGS) entry which is preliminary data.</text>
</comment>
<keyword evidence="3" id="KW-1185">Reference proteome</keyword>
<sequence length="132" mass="14297">MLLISSGPPAVILQAWGPKDFLTYAREETRGTYYESAEDDTDSEDDAEEGAGDKGEDDAEGNEGREASTSAQPTHSYNLRRQSTVQPAPEGADEPKGAWARSERESPAASNVGRDEDIKTWLESVEEPVGHA</sequence>
<evidence type="ECO:0000313" key="3">
    <source>
        <dbReference type="Proteomes" id="UP000886523"/>
    </source>
</evidence>
<protein>
    <submittedName>
        <fullName evidence="2">Uncharacterized protein</fullName>
    </submittedName>
</protein>
<feature type="compositionally biased region" description="Polar residues" evidence="1">
    <location>
        <begin position="67"/>
        <end position="86"/>
    </location>
</feature>
<feature type="region of interest" description="Disordered" evidence="1">
    <location>
        <begin position="32"/>
        <end position="132"/>
    </location>
</feature>
<evidence type="ECO:0000256" key="1">
    <source>
        <dbReference type="SAM" id="MobiDB-lite"/>
    </source>
</evidence>
<dbReference type="EMBL" id="MU128912">
    <property type="protein sequence ID" value="KAF9520445.1"/>
    <property type="molecule type" value="Genomic_DNA"/>
</dbReference>
<accession>A0A9P6BAB4</accession>
<organism evidence="2 3">
    <name type="scientific">Hydnum rufescens UP504</name>
    <dbReference type="NCBI Taxonomy" id="1448309"/>
    <lineage>
        <taxon>Eukaryota</taxon>
        <taxon>Fungi</taxon>
        <taxon>Dikarya</taxon>
        <taxon>Basidiomycota</taxon>
        <taxon>Agaricomycotina</taxon>
        <taxon>Agaricomycetes</taxon>
        <taxon>Cantharellales</taxon>
        <taxon>Hydnaceae</taxon>
        <taxon>Hydnum</taxon>
    </lineage>
</organism>
<proteinExistence type="predicted"/>
<feature type="compositionally biased region" description="Basic and acidic residues" evidence="1">
    <location>
        <begin position="93"/>
        <end position="106"/>
    </location>
</feature>
<evidence type="ECO:0000313" key="2">
    <source>
        <dbReference type="EMBL" id="KAF9520445.1"/>
    </source>
</evidence>